<evidence type="ECO:0000313" key="3">
    <source>
        <dbReference type="Proteomes" id="UP000638560"/>
    </source>
</evidence>
<accession>A0ABS0H6I0</accession>
<protein>
    <submittedName>
        <fullName evidence="2">Uncharacterized protein</fullName>
    </submittedName>
</protein>
<sequence length="65" mass="6728">MSNMVSTDPVRASGKPPVIDVGQPGPWSIVRLPINGCRAFTAGPPAVDPVTFGLTADAVARPRSQ</sequence>
<feature type="region of interest" description="Disordered" evidence="1">
    <location>
        <begin position="1"/>
        <end position="22"/>
    </location>
</feature>
<gene>
    <name evidence="2" type="ORF">I0C86_34805</name>
</gene>
<evidence type="ECO:0000256" key="1">
    <source>
        <dbReference type="SAM" id="MobiDB-lite"/>
    </source>
</evidence>
<evidence type="ECO:0000313" key="2">
    <source>
        <dbReference type="EMBL" id="MBF9134072.1"/>
    </source>
</evidence>
<dbReference type="EMBL" id="JADPUN010000315">
    <property type="protein sequence ID" value="MBF9134072.1"/>
    <property type="molecule type" value="Genomic_DNA"/>
</dbReference>
<dbReference type="RefSeq" id="WP_196205564.1">
    <property type="nucleotide sequence ID" value="NZ_JADPUN010000315.1"/>
</dbReference>
<proteinExistence type="predicted"/>
<reference evidence="2 3" key="1">
    <citation type="submission" date="2020-11" db="EMBL/GenBank/DDBJ databases">
        <title>A novel isolate from a Black sea contaminated sediment with potential to produce alkanes: Plantactinospora alkalitolerans sp. nov.</title>
        <authorList>
            <person name="Carro L."/>
            <person name="Veyisoglu A."/>
            <person name="Guven K."/>
            <person name="Schumann P."/>
            <person name="Klenk H.-P."/>
            <person name="Sahin N."/>
        </authorList>
    </citation>
    <scope>NUCLEOTIDE SEQUENCE [LARGE SCALE GENOMIC DNA]</scope>
    <source>
        <strain evidence="2 3">S1510</strain>
    </source>
</reference>
<name>A0ABS0H6I0_9ACTN</name>
<dbReference type="Proteomes" id="UP000638560">
    <property type="component" value="Unassembled WGS sequence"/>
</dbReference>
<keyword evidence="3" id="KW-1185">Reference proteome</keyword>
<organism evidence="2 3">
    <name type="scientific">Plantactinospora alkalitolerans</name>
    <dbReference type="NCBI Taxonomy" id="2789879"/>
    <lineage>
        <taxon>Bacteria</taxon>
        <taxon>Bacillati</taxon>
        <taxon>Actinomycetota</taxon>
        <taxon>Actinomycetes</taxon>
        <taxon>Micromonosporales</taxon>
        <taxon>Micromonosporaceae</taxon>
        <taxon>Plantactinospora</taxon>
    </lineage>
</organism>
<comment type="caution">
    <text evidence="2">The sequence shown here is derived from an EMBL/GenBank/DDBJ whole genome shotgun (WGS) entry which is preliminary data.</text>
</comment>